<keyword evidence="2 10" id="KW-0444">Lipid biosynthesis</keyword>
<gene>
    <name evidence="11" type="ORF">HPB48_005601</name>
</gene>
<evidence type="ECO:0000313" key="11">
    <source>
        <dbReference type="EMBL" id="KAH9374281.1"/>
    </source>
</evidence>
<evidence type="ECO:0000256" key="8">
    <source>
        <dbReference type="ARBA" id="ARBA00023136"/>
    </source>
</evidence>
<evidence type="ECO:0000256" key="1">
    <source>
        <dbReference type="ARBA" id="ARBA00004141"/>
    </source>
</evidence>
<evidence type="ECO:0000256" key="7">
    <source>
        <dbReference type="ARBA" id="ARBA00023098"/>
    </source>
</evidence>
<feature type="transmembrane region" description="Helical" evidence="10">
    <location>
        <begin position="67"/>
        <end position="86"/>
    </location>
</feature>
<reference evidence="11 12" key="1">
    <citation type="journal article" date="2020" name="Cell">
        <title>Large-Scale Comparative Analyses of Tick Genomes Elucidate Their Genetic Diversity and Vector Capacities.</title>
        <authorList>
            <consortium name="Tick Genome and Microbiome Consortium (TIGMIC)"/>
            <person name="Jia N."/>
            <person name="Wang J."/>
            <person name="Shi W."/>
            <person name="Du L."/>
            <person name="Sun Y."/>
            <person name="Zhan W."/>
            <person name="Jiang J.F."/>
            <person name="Wang Q."/>
            <person name="Zhang B."/>
            <person name="Ji P."/>
            <person name="Bell-Sakyi L."/>
            <person name="Cui X.M."/>
            <person name="Yuan T.T."/>
            <person name="Jiang B.G."/>
            <person name="Yang W.F."/>
            <person name="Lam T.T."/>
            <person name="Chang Q.C."/>
            <person name="Ding S.J."/>
            <person name="Wang X.J."/>
            <person name="Zhu J.G."/>
            <person name="Ruan X.D."/>
            <person name="Zhao L."/>
            <person name="Wei J.T."/>
            <person name="Ye R.Z."/>
            <person name="Que T.C."/>
            <person name="Du C.H."/>
            <person name="Zhou Y.H."/>
            <person name="Cheng J.X."/>
            <person name="Dai P.F."/>
            <person name="Guo W.B."/>
            <person name="Han X.H."/>
            <person name="Huang E.J."/>
            <person name="Li L.F."/>
            <person name="Wei W."/>
            <person name="Gao Y.C."/>
            <person name="Liu J.Z."/>
            <person name="Shao H.Z."/>
            <person name="Wang X."/>
            <person name="Wang C.C."/>
            <person name="Yang T.C."/>
            <person name="Huo Q.B."/>
            <person name="Li W."/>
            <person name="Chen H.Y."/>
            <person name="Chen S.E."/>
            <person name="Zhou L.G."/>
            <person name="Ni X.B."/>
            <person name="Tian J.H."/>
            <person name="Sheng Y."/>
            <person name="Liu T."/>
            <person name="Pan Y.S."/>
            <person name="Xia L.Y."/>
            <person name="Li J."/>
            <person name="Zhao F."/>
            <person name="Cao W.C."/>
        </authorList>
    </citation>
    <scope>NUCLEOTIDE SEQUENCE [LARGE SCALE GENOMIC DNA]</scope>
    <source>
        <strain evidence="11">HaeL-2018</strain>
    </source>
</reference>
<proteinExistence type="inferred from homology"/>
<dbReference type="GO" id="GO:0042761">
    <property type="term" value="P:very long-chain fatty acid biosynthetic process"/>
    <property type="evidence" value="ECO:0007669"/>
    <property type="project" value="TreeGrafter"/>
</dbReference>
<organism evidence="11 12">
    <name type="scientific">Haemaphysalis longicornis</name>
    <name type="common">Bush tick</name>
    <dbReference type="NCBI Taxonomy" id="44386"/>
    <lineage>
        <taxon>Eukaryota</taxon>
        <taxon>Metazoa</taxon>
        <taxon>Ecdysozoa</taxon>
        <taxon>Arthropoda</taxon>
        <taxon>Chelicerata</taxon>
        <taxon>Arachnida</taxon>
        <taxon>Acari</taxon>
        <taxon>Parasitiformes</taxon>
        <taxon>Ixodida</taxon>
        <taxon>Ixodoidea</taxon>
        <taxon>Ixodidae</taxon>
        <taxon>Haemaphysalinae</taxon>
        <taxon>Haemaphysalis</taxon>
    </lineage>
</organism>
<dbReference type="PANTHER" id="PTHR11157">
    <property type="entry name" value="FATTY ACID ACYL TRANSFERASE-RELATED"/>
    <property type="match status" value="1"/>
</dbReference>
<dbReference type="GO" id="GO:0034625">
    <property type="term" value="P:fatty acid elongation, monounsaturated fatty acid"/>
    <property type="evidence" value="ECO:0007669"/>
    <property type="project" value="TreeGrafter"/>
</dbReference>
<dbReference type="GO" id="GO:0034626">
    <property type="term" value="P:fatty acid elongation, polyunsaturated fatty acid"/>
    <property type="evidence" value="ECO:0007669"/>
    <property type="project" value="TreeGrafter"/>
</dbReference>
<dbReference type="GO" id="GO:0030148">
    <property type="term" value="P:sphingolipid biosynthetic process"/>
    <property type="evidence" value="ECO:0007669"/>
    <property type="project" value="TreeGrafter"/>
</dbReference>
<keyword evidence="12" id="KW-1185">Reference proteome</keyword>
<evidence type="ECO:0000256" key="2">
    <source>
        <dbReference type="ARBA" id="ARBA00022516"/>
    </source>
</evidence>
<dbReference type="VEuPathDB" id="VectorBase:HLOH_064864"/>
<feature type="transmembrane region" description="Helical" evidence="10">
    <location>
        <begin position="26"/>
        <end position="46"/>
    </location>
</feature>
<evidence type="ECO:0000313" key="12">
    <source>
        <dbReference type="Proteomes" id="UP000821853"/>
    </source>
</evidence>
<dbReference type="OrthoDB" id="434092at2759"/>
<keyword evidence="4 10" id="KW-0812">Transmembrane</keyword>
<dbReference type="EC" id="2.3.1.199" evidence="10"/>
<dbReference type="Proteomes" id="UP000821853">
    <property type="component" value="Chromosome 4"/>
</dbReference>
<dbReference type="PANTHER" id="PTHR11157:SF69">
    <property type="entry name" value="ELONGATION OF VERY LONG CHAIN FATTY ACIDS PROTEIN 7"/>
    <property type="match status" value="1"/>
</dbReference>
<evidence type="ECO:0000256" key="3">
    <source>
        <dbReference type="ARBA" id="ARBA00022679"/>
    </source>
</evidence>
<evidence type="ECO:0000256" key="5">
    <source>
        <dbReference type="ARBA" id="ARBA00022832"/>
    </source>
</evidence>
<evidence type="ECO:0000256" key="4">
    <source>
        <dbReference type="ARBA" id="ARBA00022692"/>
    </source>
</evidence>
<dbReference type="OMA" id="MWLDVTY"/>
<accession>A0A9J6GHJ8</accession>
<comment type="similarity">
    <text evidence="10">Belongs to the ELO family.</text>
</comment>
<keyword evidence="8 10" id="KW-0472">Membrane</keyword>
<name>A0A9J6GHJ8_HAELO</name>
<comment type="catalytic activity">
    <reaction evidence="10">
        <text>a very-long-chain acyl-CoA + malonyl-CoA + H(+) = a very-long-chain 3-oxoacyl-CoA + CO2 + CoA</text>
        <dbReference type="Rhea" id="RHEA:32727"/>
        <dbReference type="ChEBI" id="CHEBI:15378"/>
        <dbReference type="ChEBI" id="CHEBI:16526"/>
        <dbReference type="ChEBI" id="CHEBI:57287"/>
        <dbReference type="ChEBI" id="CHEBI:57384"/>
        <dbReference type="ChEBI" id="CHEBI:90725"/>
        <dbReference type="ChEBI" id="CHEBI:90736"/>
        <dbReference type="EC" id="2.3.1.199"/>
    </reaction>
</comment>
<feature type="transmembrane region" description="Helical" evidence="10">
    <location>
        <begin position="170"/>
        <end position="193"/>
    </location>
</feature>
<feature type="transmembrane region" description="Helical" evidence="10">
    <location>
        <begin position="234"/>
        <end position="255"/>
    </location>
</feature>
<dbReference type="InterPro" id="IPR002076">
    <property type="entry name" value="ELO_fam"/>
</dbReference>
<keyword evidence="9 10" id="KW-0275">Fatty acid biosynthesis</keyword>
<sequence length="264" mass="31078">MAASARTFTYDAANSWFPRRDVRTEGWFLAGSPLPVAVITALYVYFVKVVGPRWMSKRKAFDLRSCILVYNLAATLLSAYFVSRFVKLAYWDLGYTFLQDLDLRDSPANTELVHLSWWFFLFKICELADTVFFVLRKKDHQVSALHVVHHVVVTWNMWLDVTYDALSHSMFIKCMNTFVHVFMYSYYFMAALGPAYRSMLWWKKYLTMMQITQFIILLVHAVGTVFAEGNYVRIFVWLEVAQAVMFFVWFVAFYVRAYSSKKRV</sequence>
<evidence type="ECO:0000256" key="10">
    <source>
        <dbReference type="RuleBase" id="RU361115"/>
    </source>
</evidence>
<dbReference type="AlphaFoldDB" id="A0A9J6GHJ8"/>
<dbReference type="Pfam" id="PF01151">
    <property type="entry name" value="ELO"/>
    <property type="match status" value="1"/>
</dbReference>
<dbReference type="GO" id="GO:0009922">
    <property type="term" value="F:fatty acid elongase activity"/>
    <property type="evidence" value="ECO:0007669"/>
    <property type="project" value="UniProtKB-EC"/>
</dbReference>
<keyword evidence="6 10" id="KW-1133">Transmembrane helix</keyword>
<evidence type="ECO:0000256" key="6">
    <source>
        <dbReference type="ARBA" id="ARBA00022989"/>
    </source>
</evidence>
<feature type="transmembrane region" description="Helical" evidence="10">
    <location>
        <begin position="115"/>
        <end position="135"/>
    </location>
</feature>
<dbReference type="GO" id="GO:0005789">
    <property type="term" value="C:endoplasmic reticulum membrane"/>
    <property type="evidence" value="ECO:0007669"/>
    <property type="project" value="TreeGrafter"/>
</dbReference>
<feature type="transmembrane region" description="Helical" evidence="10">
    <location>
        <begin position="142"/>
        <end position="158"/>
    </location>
</feature>
<keyword evidence="5 10" id="KW-0276">Fatty acid metabolism</keyword>
<keyword evidence="7 10" id="KW-0443">Lipid metabolism</keyword>
<evidence type="ECO:0000256" key="9">
    <source>
        <dbReference type="ARBA" id="ARBA00023160"/>
    </source>
</evidence>
<comment type="caution">
    <text evidence="11">The sequence shown here is derived from an EMBL/GenBank/DDBJ whole genome shotgun (WGS) entry which is preliminary data.</text>
</comment>
<dbReference type="EMBL" id="JABSTR010000006">
    <property type="protein sequence ID" value="KAH9374281.1"/>
    <property type="molecule type" value="Genomic_DNA"/>
</dbReference>
<comment type="subcellular location">
    <subcellularLocation>
        <location evidence="1">Membrane</location>
        <topology evidence="1">Multi-pass membrane protein</topology>
    </subcellularLocation>
</comment>
<dbReference type="GO" id="GO:0019367">
    <property type="term" value="P:fatty acid elongation, saturated fatty acid"/>
    <property type="evidence" value="ECO:0007669"/>
    <property type="project" value="TreeGrafter"/>
</dbReference>
<protein>
    <recommendedName>
        <fullName evidence="10">Elongation of very long chain fatty acids protein</fullName>
        <ecNumber evidence="10">2.3.1.199</ecNumber>
    </recommendedName>
    <alternativeName>
        <fullName evidence="10">Very-long-chain 3-oxoacyl-CoA synthase</fullName>
    </alternativeName>
</protein>
<keyword evidence="3 10" id="KW-0808">Transferase</keyword>